<reference evidence="1" key="1">
    <citation type="submission" date="2020-08" db="EMBL/GenBank/DDBJ databases">
        <title>Lewinella bacteria from marine environments.</title>
        <authorList>
            <person name="Zhong Y."/>
        </authorList>
    </citation>
    <scope>NUCLEOTIDE SEQUENCE</scope>
    <source>
        <strain evidence="1">KCTC 42187</strain>
    </source>
</reference>
<accession>A0A923T7F7</accession>
<dbReference type="AlphaFoldDB" id="A0A923T7F7"/>
<dbReference type="Gene3D" id="1.10.1200.10">
    <property type="entry name" value="ACP-like"/>
    <property type="match status" value="1"/>
</dbReference>
<gene>
    <name evidence="1" type="ORF">H9S92_05140</name>
</gene>
<comment type="caution">
    <text evidence="1">The sequence shown here is derived from an EMBL/GenBank/DDBJ whole genome shotgun (WGS) entry which is preliminary data.</text>
</comment>
<organism evidence="1 2">
    <name type="scientific">Neolewinella lacunae</name>
    <dbReference type="NCBI Taxonomy" id="1517758"/>
    <lineage>
        <taxon>Bacteria</taxon>
        <taxon>Pseudomonadati</taxon>
        <taxon>Bacteroidota</taxon>
        <taxon>Saprospiria</taxon>
        <taxon>Saprospirales</taxon>
        <taxon>Lewinellaceae</taxon>
        <taxon>Neolewinella</taxon>
    </lineage>
</organism>
<keyword evidence="2" id="KW-1185">Reference proteome</keyword>
<evidence type="ECO:0000313" key="2">
    <source>
        <dbReference type="Proteomes" id="UP000650081"/>
    </source>
</evidence>
<name>A0A923T7F7_9BACT</name>
<evidence type="ECO:0000313" key="1">
    <source>
        <dbReference type="EMBL" id="MBC6993534.1"/>
    </source>
</evidence>
<dbReference type="InterPro" id="IPR036736">
    <property type="entry name" value="ACP-like_sf"/>
</dbReference>
<evidence type="ECO:0008006" key="3">
    <source>
        <dbReference type="Google" id="ProtNLM"/>
    </source>
</evidence>
<dbReference type="EMBL" id="JACSIT010000067">
    <property type="protein sequence ID" value="MBC6993534.1"/>
    <property type="molecule type" value="Genomic_DNA"/>
</dbReference>
<sequence>MTNLTAYPATGFVTRSADLMTNLSNELRIPGERLHTFTRLQDDLFLDQMDVKLLIASLESRMEYYLTEEEMAQIETVGDIQHFFLR</sequence>
<dbReference type="RefSeq" id="WP_187465636.1">
    <property type="nucleotide sequence ID" value="NZ_JACSIT010000067.1"/>
</dbReference>
<protein>
    <recommendedName>
        <fullName evidence="3">Acyl carrier protein</fullName>
    </recommendedName>
</protein>
<dbReference type="Proteomes" id="UP000650081">
    <property type="component" value="Unassembled WGS sequence"/>
</dbReference>
<proteinExistence type="predicted"/>